<reference evidence="3" key="1">
    <citation type="journal article" date="2019" name="Int. J. Syst. Evol. Microbiol.">
        <title>The Global Catalogue of Microorganisms (GCM) 10K type strain sequencing project: providing services to taxonomists for standard genome sequencing and annotation.</title>
        <authorList>
            <consortium name="The Broad Institute Genomics Platform"/>
            <consortium name="The Broad Institute Genome Sequencing Center for Infectious Disease"/>
            <person name="Wu L."/>
            <person name="Ma J."/>
        </authorList>
    </citation>
    <scope>NUCLEOTIDE SEQUENCE [LARGE SCALE GENOMIC DNA]</scope>
    <source>
        <strain evidence="3">CCUG 60742</strain>
    </source>
</reference>
<keyword evidence="1" id="KW-0812">Transmembrane</keyword>
<dbReference type="Proteomes" id="UP001597073">
    <property type="component" value="Unassembled WGS sequence"/>
</dbReference>
<dbReference type="EMBL" id="JBHTIA010000012">
    <property type="protein sequence ID" value="MFD0766199.1"/>
    <property type="molecule type" value="Genomic_DNA"/>
</dbReference>
<keyword evidence="1" id="KW-0472">Membrane</keyword>
<comment type="caution">
    <text evidence="2">The sequence shown here is derived from an EMBL/GenBank/DDBJ whole genome shotgun (WGS) entry which is preliminary data.</text>
</comment>
<feature type="transmembrane region" description="Helical" evidence="1">
    <location>
        <begin position="20"/>
        <end position="39"/>
    </location>
</feature>
<dbReference type="RefSeq" id="WP_377143896.1">
    <property type="nucleotide sequence ID" value="NZ_JBHTIA010000012.1"/>
</dbReference>
<accession>A0ABW2ZIY9</accession>
<keyword evidence="3" id="KW-1185">Reference proteome</keyword>
<keyword evidence="1" id="KW-1133">Transmembrane helix</keyword>
<evidence type="ECO:0000313" key="2">
    <source>
        <dbReference type="EMBL" id="MFD0766199.1"/>
    </source>
</evidence>
<proteinExistence type="predicted"/>
<evidence type="ECO:0000256" key="1">
    <source>
        <dbReference type="SAM" id="Phobius"/>
    </source>
</evidence>
<organism evidence="2 3">
    <name type="scientific">Mucilaginibacter lutimaris</name>
    <dbReference type="NCBI Taxonomy" id="931629"/>
    <lineage>
        <taxon>Bacteria</taxon>
        <taxon>Pseudomonadati</taxon>
        <taxon>Bacteroidota</taxon>
        <taxon>Sphingobacteriia</taxon>
        <taxon>Sphingobacteriales</taxon>
        <taxon>Sphingobacteriaceae</taxon>
        <taxon>Mucilaginibacter</taxon>
    </lineage>
</organism>
<sequence length="125" mass="13891">MNKISQNQNKPRSSAEKKMVVITIISIVVIIVGALYWLTASSDEDNKNRLQTINNSGVYAKGIITSIHSYKGHSVTVKYQAKGKEYLYDGGWDSNANHLGIGDSIRIKYAEANPSLIITELEDEF</sequence>
<name>A0ABW2ZIY9_9SPHI</name>
<evidence type="ECO:0000313" key="3">
    <source>
        <dbReference type="Proteomes" id="UP001597073"/>
    </source>
</evidence>
<protein>
    <submittedName>
        <fullName evidence="2">DUF3592 domain-containing protein</fullName>
    </submittedName>
</protein>
<gene>
    <name evidence="2" type="ORF">ACFQZI_15155</name>
</gene>